<dbReference type="Proteomes" id="UP001196509">
    <property type="component" value="Unassembled WGS sequence"/>
</dbReference>
<feature type="domain" description="HTH cro/C1-type" evidence="1">
    <location>
        <begin position="16"/>
        <end position="47"/>
    </location>
</feature>
<dbReference type="InterPro" id="IPR001387">
    <property type="entry name" value="Cro/C1-type_HTH"/>
</dbReference>
<dbReference type="Pfam" id="PF13560">
    <property type="entry name" value="HTH_31"/>
    <property type="match status" value="1"/>
</dbReference>
<evidence type="ECO:0000313" key="3">
    <source>
        <dbReference type="Proteomes" id="UP001196509"/>
    </source>
</evidence>
<dbReference type="SMART" id="SM00530">
    <property type="entry name" value="HTH_XRE"/>
    <property type="match status" value="1"/>
</dbReference>
<protein>
    <submittedName>
        <fullName evidence="2">Helix-turn-helix domain-containing protein</fullName>
    </submittedName>
</protein>
<dbReference type="RefSeq" id="WP_220228182.1">
    <property type="nucleotide sequence ID" value="NZ_JAICBX010000002.1"/>
</dbReference>
<dbReference type="InterPro" id="IPR010982">
    <property type="entry name" value="Lambda_DNA-bd_dom_sf"/>
</dbReference>
<accession>A0AAE3D0B3</accession>
<dbReference type="EMBL" id="JAICBX010000002">
    <property type="protein sequence ID" value="MBW8637479.1"/>
    <property type="molecule type" value="Genomic_DNA"/>
</dbReference>
<proteinExistence type="predicted"/>
<dbReference type="SUPFAM" id="SSF47413">
    <property type="entry name" value="lambda repressor-like DNA-binding domains"/>
    <property type="match status" value="1"/>
</dbReference>
<dbReference type="Gene3D" id="1.10.260.40">
    <property type="entry name" value="lambda repressor-like DNA-binding domains"/>
    <property type="match status" value="1"/>
</dbReference>
<gene>
    <name evidence="2" type="ORF">K1W69_09790</name>
</gene>
<dbReference type="GO" id="GO:0003677">
    <property type="term" value="F:DNA binding"/>
    <property type="evidence" value="ECO:0007669"/>
    <property type="project" value="InterPro"/>
</dbReference>
<name>A0AAE3D0B3_9HYPH</name>
<organism evidence="2 3">
    <name type="scientific">Flavimaribacter sediminis</name>
    <dbReference type="NCBI Taxonomy" id="2865987"/>
    <lineage>
        <taxon>Bacteria</taxon>
        <taxon>Pseudomonadati</taxon>
        <taxon>Pseudomonadota</taxon>
        <taxon>Alphaproteobacteria</taxon>
        <taxon>Hyphomicrobiales</taxon>
        <taxon>Rhizobiaceae</taxon>
        <taxon>Flavimaribacter</taxon>
    </lineage>
</organism>
<keyword evidence="3" id="KW-1185">Reference proteome</keyword>
<evidence type="ECO:0000313" key="2">
    <source>
        <dbReference type="EMBL" id="MBW8637479.1"/>
    </source>
</evidence>
<sequence>MSQIPPLRAGRIGGSLRRWRVLNKVKQSALAADVGVSQTTISRWESGALLPEKRHVGRIVSLLTARPVSAADSALLELVSTSAERVHLVCDVSHRLLAASPSRAEDWRDGVAGFLGKSLWRYASKDIVTAEQRLGEDGWDELIADDVEFATERIEHPELVIRAGRIRWTRIALSDGSFARLVRDGPCKLDA</sequence>
<dbReference type="AlphaFoldDB" id="A0AAE3D0B3"/>
<evidence type="ECO:0000259" key="1">
    <source>
        <dbReference type="PROSITE" id="PS50943"/>
    </source>
</evidence>
<dbReference type="PROSITE" id="PS50943">
    <property type="entry name" value="HTH_CROC1"/>
    <property type="match status" value="1"/>
</dbReference>
<dbReference type="CDD" id="cd00093">
    <property type="entry name" value="HTH_XRE"/>
    <property type="match status" value="1"/>
</dbReference>
<comment type="caution">
    <text evidence="2">The sequence shown here is derived from an EMBL/GenBank/DDBJ whole genome shotgun (WGS) entry which is preliminary data.</text>
</comment>
<reference evidence="2" key="1">
    <citation type="submission" date="2021-08" db="EMBL/GenBank/DDBJ databases">
        <title>Hoeflea bacterium WL0058 sp. nov., isolated from the sediment.</title>
        <authorList>
            <person name="Wang L."/>
            <person name="Zhang D."/>
        </authorList>
    </citation>
    <scope>NUCLEOTIDE SEQUENCE</scope>
    <source>
        <strain evidence="2">WL0058</strain>
    </source>
</reference>